<keyword evidence="1" id="KW-0472">Membrane</keyword>
<gene>
    <name evidence="2" type="ORF">FPE01S_02_00750</name>
</gene>
<name>A0A0E9N0T3_9BACT</name>
<accession>A0A0E9N0T3</accession>
<comment type="caution">
    <text evidence="2">The sequence shown here is derived from an EMBL/GenBank/DDBJ whole genome shotgun (WGS) entry which is preliminary data.</text>
</comment>
<keyword evidence="3" id="KW-1185">Reference proteome</keyword>
<dbReference type="RefSeq" id="WP_046368928.1">
    <property type="nucleotide sequence ID" value="NZ_BBWV01000002.1"/>
</dbReference>
<dbReference type="AlphaFoldDB" id="A0A0E9N0T3"/>
<feature type="transmembrane region" description="Helical" evidence="1">
    <location>
        <begin position="52"/>
        <end position="74"/>
    </location>
</feature>
<protein>
    <recommendedName>
        <fullName evidence="4">Rod shape-determining protein MreD</fullName>
    </recommendedName>
</protein>
<feature type="transmembrane region" description="Helical" evidence="1">
    <location>
        <begin position="114"/>
        <end position="135"/>
    </location>
</feature>
<proteinExistence type="predicted"/>
<evidence type="ECO:0000313" key="3">
    <source>
        <dbReference type="Proteomes" id="UP000033121"/>
    </source>
</evidence>
<feature type="transmembrane region" description="Helical" evidence="1">
    <location>
        <begin position="86"/>
        <end position="102"/>
    </location>
</feature>
<dbReference type="InterPro" id="IPR046487">
    <property type="entry name" value="DUF6580"/>
</dbReference>
<keyword evidence="1" id="KW-0812">Transmembrane</keyword>
<keyword evidence="1" id="KW-1133">Transmembrane helix</keyword>
<organism evidence="2 3">
    <name type="scientific">Flavihumibacter petaseus NBRC 106054</name>
    <dbReference type="NCBI Taxonomy" id="1220578"/>
    <lineage>
        <taxon>Bacteria</taxon>
        <taxon>Pseudomonadati</taxon>
        <taxon>Bacteroidota</taxon>
        <taxon>Chitinophagia</taxon>
        <taxon>Chitinophagales</taxon>
        <taxon>Chitinophagaceae</taxon>
        <taxon>Flavihumibacter</taxon>
    </lineage>
</organism>
<dbReference type="EMBL" id="BBWV01000002">
    <property type="protein sequence ID" value="GAO42970.1"/>
    <property type="molecule type" value="Genomic_DNA"/>
</dbReference>
<dbReference type="STRING" id="1220578.FPE01S_02_00750"/>
<dbReference type="OrthoDB" id="9806699at2"/>
<sequence length="189" mass="20884">MKNTRSILFAFLLLVVAAAIYRIIPNRPLGFAPHIAMALFGGAVIKDRKWAFALPVFSMFLSDCIFELLFRAGWSDLPGFYDGQTTNYILFALITFVGFAINRITIPRVLAGSLVAPLVYFVLSNTAVWMGGAGFQRPKTFDGWLLALGDGVPFLRGSIAATVVFSVLLFGAYYWWKGDFRPSLQPAAK</sequence>
<reference evidence="2 3" key="1">
    <citation type="submission" date="2015-04" db="EMBL/GenBank/DDBJ databases">
        <title>Whole genome shotgun sequence of Flavihumibacter petaseus NBRC 106054.</title>
        <authorList>
            <person name="Miyazawa S."/>
            <person name="Hosoyama A."/>
            <person name="Hashimoto M."/>
            <person name="Noguchi M."/>
            <person name="Tsuchikane K."/>
            <person name="Ohji S."/>
            <person name="Yamazoe A."/>
            <person name="Ichikawa N."/>
            <person name="Kimura A."/>
            <person name="Fujita N."/>
        </authorList>
    </citation>
    <scope>NUCLEOTIDE SEQUENCE [LARGE SCALE GENOMIC DNA]</scope>
    <source>
        <strain evidence="2 3">NBRC 106054</strain>
    </source>
</reference>
<evidence type="ECO:0000313" key="2">
    <source>
        <dbReference type="EMBL" id="GAO42970.1"/>
    </source>
</evidence>
<evidence type="ECO:0000256" key="1">
    <source>
        <dbReference type="SAM" id="Phobius"/>
    </source>
</evidence>
<feature type="transmembrane region" description="Helical" evidence="1">
    <location>
        <begin position="155"/>
        <end position="176"/>
    </location>
</feature>
<evidence type="ECO:0008006" key="4">
    <source>
        <dbReference type="Google" id="ProtNLM"/>
    </source>
</evidence>
<feature type="transmembrane region" description="Helical" evidence="1">
    <location>
        <begin position="28"/>
        <end position="45"/>
    </location>
</feature>
<dbReference type="Pfam" id="PF20221">
    <property type="entry name" value="DUF6580"/>
    <property type="match status" value="1"/>
</dbReference>
<dbReference type="Proteomes" id="UP000033121">
    <property type="component" value="Unassembled WGS sequence"/>
</dbReference>